<reference evidence="3 4" key="1">
    <citation type="submission" date="2020-08" db="EMBL/GenBank/DDBJ databases">
        <title>Genomic Encyclopedia of Type Strains, Phase IV (KMG-IV): sequencing the most valuable type-strain genomes for metagenomic binning, comparative biology and taxonomic classification.</title>
        <authorList>
            <person name="Goeker M."/>
        </authorList>
    </citation>
    <scope>NUCLEOTIDE SEQUENCE [LARGE SCALE GENOMIC DNA]</scope>
    <source>
        <strain evidence="3 4">DSM 17976</strain>
    </source>
</reference>
<dbReference type="InterPro" id="IPR032508">
    <property type="entry name" value="FecR_C"/>
</dbReference>
<name>A0A7W5ZGH2_9BACT</name>
<dbReference type="Gene3D" id="3.55.50.30">
    <property type="match status" value="1"/>
</dbReference>
<dbReference type="RefSeq" id="WP_183970902.1">
    <property type="nucleotide sequence ID" value="NZ_JACIBY010000001.1"/>
</dbReference>
<protein>
    <submittedName>
        <fullName evidence="3">Ferric-dicitrate binding protein FerR (Iron transport regulator)</fullName>
    </submittedName>
</protein>
<dbReference type="AlphaFoldDB" id="A0A7W5ZGH2"/>
<dbReference type="InterPro" id="IPR012373">
    <property type="entry name" value="Ferrdict_sens_TM"/>
</dbReference>
<evidence type="ECO:0000313" key="3">
    <source>
        <dbReference type="EMBL" id="MBB3836110.1"/>
    </source>
</evidence>
<dbReference type="PIRSF" id="PIRSF018266">
    <property type="entry name" value="FecR"/>
    <property type="match status" value="1"/>
</dbReference>
<dbReference type="Gene3D" id="2.60.120.1440">
    <property type="match status" value="1"/>
</dbReference>
<feature type="domain" description="Protein FecR C-terminal" evidence="2">
    <location>
        <begin position="257"/>
        <end position="325"/>
    </location>
</feature>
<dbReference type="Pfam" id="PF16344">
    <property type="entry name" value="FecR_C"/>
    <property type="match status" value="1"/>
</dbReference>
<dbReference type="GO" id="GO:0016989">
    <property type="term" value="F:sigma factor antagonist activity"/>
    <property type="evidence" value="ECO:0007669"/>
    <property type="project" value="TreeGrafter"/>
</dbReference>
<evidence type="ECO:0000259" key="1">
    <source>
        <dbReference type="Pfam" id="PF04773"/>
    </source>
</evidence>
<proteinExistence type="predicted"/>
<gene>
    <name evidence="3" type="ORF">FHS57_000092</name>
</gene>
<dbReference type="Proteomes" id="UP000541352">
    <property type="component" value="Unassembled WGS sequence"/>
</dbReference>
<dbReference type="EMBL" id="JACIBY010000001">
    <property type="protein sequence ID" value="MBB3836110.1"/>
    <property type="molecule type" value="Genomic_DNA"/>
</dbReference>
<dbReference type="PANTHER" id="PTHR30273">
    <property type="entry name" value="PERIPLASMIC SIGNAL SENSOR AND SIGMA FACTOR ACTIVATOR FECR-RELATED"/>
    <property type="match status" value="1"/>
</dbReference>
<comment type="caution">
    <text evidence="3">The sequence shown here is derived from an EMBL/GenBank/DDBJ whole genome shotgun (WGS) entry which is preliminary data.</text>
</comment>
<dbReference type="InterPro" id="IPR006860">
    <property type="entry name" value="FecR"/>
</dbReference>
<dbReference type="Pfam" id="PF04773">
    <property type="entry name" value="FecR"/>
    <property type="match status" value="1"/>
</dbReference>
<feature type="domain" description="FecR protein" evidence="1">
    <location>
        <begin position="115"/>
        <end position="211"/>
    </location>
</feature>
<accession>A0A7W5ZGH2</accession>
<organism evidence="3 4">
    <name type="scientific">Runella defluvii</name>
    <dbReference type="NCBI Taxonomy" id="370973"/>
    <lineage>
        <taxon>Bacteria</taxon>
        <taxon>Pseudomonadati</taxon>
        <taxon>Bacteroidota</taxon>
        <taxon>Cytophagia</taxon>
        <taxon>Cytophagales</taxon>
        <taxon>Spirosomataceae</taxon>
        <taxon>Runella</taxon>
    </lineage>
</organism>
<dbReference type="PANTHER" id="PTHR30273:SF2">
    <property type="entry name" value="PROTEIN FECR"/>
    <property type="match status" value="1"/>
</dbReference>
<evidence type="ECO:0000313" key="4">
    <source>
        <dbReference type="Proteomes" id="UP000541352"/>
    </source>
</evidence>
<keyword evidence="4" id="KW-1185">Reference proteome</keyword>
<sequence>MQSTNVHITDDMLGKYLAGNATVFEKQQIDEWVKYSENLEKFYAALVRWEQQNPQFVPDVEEALQTHFARIQEAHFPTAKSRTFFKPFQWWAAASVVAALGLTAWLKQDTILYKTYRTAFGQTSSFRLDDGSQVTLNANSSLRVPRFGFGDHTREVFLQGEGAFSVVHTATHQPFIVKTNRKFEVLVLGTEFTVFSRERGAKVILNKGKVQLRYRQGTTPKEVTMKPGDLVMIDPQNQLKQTVTSEPEKYVAWKEHRFVFDETPLDDITHLFLENFGVKVRIENQELSSWTVSGSFTAQNAGELLETLSEAANLRYRHEGNEIIIYSETNL</sequence>
<evidence type="ECO:0000259" key="2">
    <source>
        <dbReference type="Pfam" id="PF16344"/>
    </source>
</evidence>